<evidence type="ECO:0000313" key="2">
    <source>
        <dbReference type="EMBL" id="KKM60161.1"/>
    </source>
</evidence>
<proteinExistence type="predicted"/>
<reference evidence="2" key="1">
    <citation type="journal article" date="2015" name="Nature">
        <title>Complex archaea that bridge the gap between prokaryotes and eukaryotes.</title>
        <authorList>
            <person name="Spang A."/>
            <person name="Saw J.H."/>
            <person name="Jorgensen S.L."/>
            <person name="Zaremba-Niedzwiedzka K."/>
            <person name="Martijn J."/>
            <person name="Lind A.E."/>
            <person name="van Eijk R."/>
            <person name="Schleper C."/>
            <person name="Guy L."/>
            <person name="Ettema T.J."/>
        </authorList>
    </citation>
    <scope>NUCLEOTIDE SEQUENCE</scope>
</reference>
<dbReference type="EMBL" id="LAZR01011730">
    <property type="protein sequence ID" value="KKM60161.1"/>
    <property type="molecule type" value="Genomic_DNA"/>
</dbReference>
<organism evidence="2">
    <name type="scientific">marine sediment metagenome</name>
    <dbReference type="NCBI Taxonomy" id="412755"/>
    <lineage>
        <taxon>unclassified sequences</taxon>
        <taxon>metagenomes</taxon>
        <taxon>ecological metagenomes</taxon>
    </lineage>
</organism>
<feature type="compositionally biased region" description="Basic residues" evidence="1">
    <location>
        <begin position="61"/>
        <end position="70"/>
    </location>
</feature>
<protein>
    <submittedName>
        <fullName evidence="2">Uncharacterized protein</fullName>
    </submittedName>
</protein>
<feature type="compositionally biased region" description="Polar residues" evidence="1">
    <location>
        <begin position="47"/>
        <end position="57"/>
    </location>
</feature>
<name>A0A0F9JCZ6_9ZZZZ</name>
<accession>A0A0F9JCZ6</accession>
<feature type="region of interest" description="Disordered" evidence="1">
    <location>
        <begin position="47"/>
        <end position="79"/>
    </location>
</feature>
<sequence length="79" mass="9071">MMNYTLPEWAKDQIHASVKIVLPFKDRLRVVFGAPIFLSIYTSTENEVGRTESQSNAHAGRLFRLRKKHGGYSPEEPRP</sequence>
<evidence type="ECO:0000256" key="1">
    <source>
        <dbReference type="SAM" id="MobiDB-lite"/>
    </source>
</evidence>
<gene>
    <name evidence="2" type="ORF">LCGC14_1544620</name>
</gene>
<comment type="caution">
    <text evidence="2">The sequence shown here is derived from an EMBL/GenBank/DDBJ whole genome shotgun (WGS) entry which is preliminary data.</text>
</comment>
<dbReference type="AlphaFoldDB" id="A0A0F9JCZ6"/>